<dbReference type="InterPro" id="IPR024079">
    <property type="entry name" value="MetalloPept_cat_dom_sf"/>
</dbReference>
<sequence length="282" mass="32168">NGSAPYKRHVLPAYKTFDNNDGLPPYKTLRRNHRLSSIKKIVRNHPLPSYKPFESNFVKEESFPVHHYNGGHECVTDSIGQATPKGLSPTDLQLHAVGGFISLWEENVTLHYRFQERTLQLRDDPEGTKATIRRLLSAALDAWGDAAPVRFKEDDENWDFEIAVRNANEGGVLASAFFPDAGRHELLIYPLMFDQPEDEQVDTLIHELGHVFGLRHFFADVAERGFPSELFGTKSKFSIMNYECPDTPEEESALTVNDLNDLYRLYQLTWSKELKHVNGTPI</sequence>
<dbReference type="CDD" id="cd04268">
    <property type="entry name" value="ZnMc_MMP_like"/>
    <property type="match status" value="1"/>
</dbReference>
<dbReference type="GO" id="GO:0008270">
    <property type="term" value="F:zinc ion binding"/>
    <property type="evidence" value="ECO:0007669"/>
    <property type="project" value="InterPro"/>
</dbReference>
<dbReference type="InterPro" id="IPR006026">
    <property type="entry name" value="Peptidase_Metallo"/>
</dbReference>
<reference evidence="2" key="1">
    <citation type="journal article" date="2020" name="Fungal Divers.">
        <title>Resolving the Mortierellaceae phylogeny through synthesis of multi-gene phylogenetics and phylogenomics.</title>
        <authorList>
            <person name="Vandepol N."/>
            <person name="Liber J."/>
            <person name="Desiro A."/>
            <person name="Na H."/>
            <person name="Kennedy M."/>
            <person name="Barry K."/>
            <person name="Grigoriev I.V."/>
            <person name="Miller A.N."/>
            <person name="O'Donnell K."/>
            <person name="Stajich J.E."/>
            <person name="Bonito G."/>
        </authorList>
    </citation>
    <scope>NUCLEOTIDE SEQUENCE</scope>
    <source>
        <strain evidence="2">NVP1</strain>
    </source>
</reference>
<feature type="domain" description="Peptidase metallopeptidase" evidence="1">
    <location>
        <begin position="100"/>
        <end position="268"/>
    </location>
</feature>
<evidence type="ECO:0000313" key="3">
    <source>
        <dbReference type="Proteomes" id="UP000696485"/>
    </source>
</evidence>
<organism evidence="2 3">
    <name type="scientific">Podila minutissima</name>
    <dbReference type="NCBI Taxonomy" id="64525"/>
    <lineage>
        <taxon>Eukaryota</taxon>
        <taxon>Fungi</taxon>
        <taxon>Fungi incertae sedis</taxon>
        <taxon>Mucoromycota</taxon>
        <taxon>Mortierellomycotina</taxon>
        <taxon>Mortierellomycetes</taxon>
        <taxon>Mortierellales</taxon>
        <taxon>Mortierellaceae</taxon>
        <taxon>Podila</taxon>
    </lineage>
</organism>
<dbReference type="SUPFAM" id="SSF55486">
    <property type="entry name" value="Metalloproteases ('zincins'), catalytic domain"/>
    <property type="match status" value="1"/>
</dbReference>
<protein>
    <recommendedName>
        <fullName evidence="1">Peptidase metallopeptidase domain-containing protein</fullName>
    </recommendedName>
</protein>
<feature type="non-terminal residue" evidence="2">
    <location>
        <position position="282"/>
    </location>
</feature>
<dbReference type="Proteomes" id="UP000696485">
    <property type="component" value="Unassembled WGS sequence"/>
</dbReference>
<dbReference type="AlphaFoldDB" id="A0A9P5VGG2"/>
<accession>A0A9P5VGG2</accession>
<dbReference type="Gene3D" id="3.40.390.10">
    <property type="entry name" value="Collagenase (Catalytic Domain)"/>
    <property type="match status" value="1"/>
</dbReference>
<evidence type="ECO:0000259" key="1">
    <source>
        <dbReference type="SMART" id="SM00235"/>
    </source>
</evidence>
<keyword evidence="3" id="KW-1185">Reference proteome</keyword>
<dbReference type="GO" id="GO:0008237">
    <property type="term" value="F:metallopeptidase activity"/>
    <property type="evidence" value="ECO:0007669"/>
    <property type="project" value="InterPro"/>
</dbReference>
<dbReference type="GO" id="GO:0006508">
    <property type="term" value="P:proteolysis"/>
    <property type="evidence" value="ECO:0007669"/>
    <property type="project" value="InterPro"/>
</dbReference>
<name>A0A9P5VGG2_9FUNG</name>
<dbReference type="EMBL" id="JAAAUY010001817">
    <property type="protein sequence ID" value="KAF9318682.1"/>
    <property type="molecule type" value="Genomic_DNA"/>
</dbReference>
<gene>
    <name evidence="2" type="ORF">BG006_003149</name>
</gene>
<comment type="caution">
    <text evidence="2">The sequence shown here is derived from an EMBL/GenBank/DDBJ whole genome shotgun (WGS) entry which is preliminary data.</text>
</comment>
<dbReference type="SMART" id="SM00235">
    <property type="entry name" value="ZnMc"/>
    <property type="match status" value="1"/>
</dbReference>
<feature type="non-terminal residue" evidence="2">
    <location>
        <position position="1"/>
    </location>
</feature>
<proteinExistence type="predicted"/>
<evidence type="ECO:0000313" key="2">
    <source>
        <dbReference type="EMBL" id="KAF9318682.1"/>
    </source>
</evidence>